<dbReference type="PANTHER" id="PTHR11717">
    <property type="entry name" value="LOW MOLECULAR WEIGHT PROTEIN TYROSINE PHOSPHATASE"/>
    <property type="match status" value="1"/>
</dbReference>
<dbReference type="SMART" id="SM00226">
    <property type="entry name" value="LMWPc"/>
    <property type="match status" value="1"/>
</dbReference>
<gene>
    <name evidence="7" type="ORF">MPLG2_2956</name>
</gene>
<keyword evidence="4" id="KW-0904">Protein phosphatase</keyword>
<proteinExistence type="inferred from homology"/>
<dbReference type="InterPro" id="IPR017867">
    <property type="entry name" value="Tyr_phospatase_low_mol_wt"/>
</dbReference>
<dbReference type="InterPro" id="IPR036196">
    <property type="entry name" value="Ptyr_pPase_sf"/>
</dbReference>
<dbReference type="EC" id="3.1.3.48" evidence="2"/>
<accession>A0A2N9JJQ1</accession>
<dbReference type="AlphaFoldDB" id="A0A2N9JJQ1"/>
<evidence type="ECO:0000256" key="1">
    <source>
        <dbReference type="ARBA" id="ARBA00011063"/>
    </source>
</evidence>
<name>A0A2N9JJQ1_9ACTN</name>
<comment type="similarity">
    <text evidence="1">Belongs to the low molecular weight phosphotyrosine protein phosphatase family.</text>
</comment>
<evidence type="ECO:0000256" key="3">
    <source>
        <dbReference type="ARBA" id="ARBA00022801"/>
    </source>
</evidence>
<dbReference type="KEGG" id="mgg:MPLG2_2956"/>
<feature type="active site" description="Proton donor" evidence="5">
    <location>
        <position position="106"/>
    </location>
</feature>
<protein>
    <recommendedName>
        <fullName evidence="2">protein-tyrosine-phosphatase</fullName>
        <ecNumber evidence="2">3.1.3.48</ecNumber>
    </recommendedName>
</protein>
<feature type="domain" description="Phosphotyrosine protein phosphatase I" evidence="6">
    <location>
        <begin position="1"/>
        <end position="132"/>
    </location>
</feature>
<keyword evidence="8" id="KW-1185">Reference proteome</keyword>
<evidence type="ECO:0000256" key="2">
    <source>
        <dbReference type="ARBA" id="ARBA00013064"/>
    </source>
</evidence>
<dbReference type="EMBL" id="LT985188">
    <property type="protein sequence ID" value="SPD87986.1"/>
    <property type="molecule type" value="Genomic_DNA"/>
</dbReference>
<dbReference type="GO" id="GO:0004725">
    <property type="term" value="F:protein tyrosine phosphatase activity"/>
    <property type="evidence" value="ECO:0007669"/>
    <property type="project" value="UniProtKB-EC"/>
</dbReference>
<organism evidence="7 8">
    <name type="scientific">Micropruina glycogenica</name>
    <dbReference type="NCBI Taxonomy" id="75385"/>
    <lineage>
        <taxon>Bacteria</taxon>
        <taxon>Bacillati</taxon>
        <taxon>Actinomycetota</taxon>
        <taxon>Actinomycetes</taxon>
        <taxon>Propionibacteriales</taxon>
        <taxon>Nocardioidaceae</taxon>
        <taxon>Micropruina</taxon>
    </lineage>
</organism>
<dbReference type="Gene3D" id="3.40.50.2300">
    <property type="match status" value="1"/>
</dbReference>
<sequence length="142" mass="15044">MAERVAQGRAAEEGLTGVTFSSSGVSDEEHGGPIDARAQRVLARAGYSTGGHRAHKITAAELREADLVIAMEELHRSRLRRLAPEVEVALLTDFDPEAVPGSEVPDPWYGSASGFDGTLAAVEAAMPGVLRRVRELQGDAPV</sequence>
<evidence type="ECO:0000256" key="4">
    <source>
        <dbReference type="ARBA" id="ARBA00022912"/>
    </source>
</evidence>
<dbReference type="SUPFAM" id="SSF52788">
    <property type="entry name" value="Phosphotyrosine protein phosphatases I"/>
    <property type="match status" value="1"/>
</dbReference>
<dbReference type="InterPro" id="IPR050438">
    <property type="entry name" value="LMW_PTPase"/>
</dbReference>
<dbReference type="PRINTS" id="PR00719">
    <property type="entry name" value="LMWPTPASE"/>
</dbReference>
<evidence type="ECO:0000313" key="7">
    <source>
        <dbReference type="EMBL" id="SPD87986.1"/>
    </source>
</evidence>
<keyword evidence="3" id="KW-0378">Hydrolase</keyword>
<evidence type="ECO:0000313" key="8">
    <source>
        <dbReference type="Proteomes" id="UP000238164"/>
    </source>
</evidence>
<dbReference type="CDD" id="cd16343">
    <property type="entry name" value="LMWPTP"/>
    <property type="match status" value="1"/>
</dbReference>
<dbReference type="PANTHER" id="PTHR11717:SF7">
    <property type="entry name" value="LOW MOLECULAR WEIGHT PHOSPHOTYROSINE PROTEIN PHOSPHATASE"/>
    <property type="match status" value="1"/>
</dbReference>
<dbReference type="Proteomes" id="UP000238164">
    <property type="component" value="Chromosome 1"/>
</dbReference>
<evidence type="ECO:0000256" key="5">
    <source>
        <dbReference type="PIRSR" id="PIRSR617867-1"/>
    </source>
</evidence>
<reference evidence="7 8" key="1">
    <citation type="submission" date="2018-02" db="EMBL/GenBank/DDBJ databases">
        <authorList>
            <person name="Cohen D.B."/>
            <person name="Kent A.D."/>
        </authorList>
    </citation>
    <scope>NUCLEOTIDE SEQUENCE [LARGE SCALE GENOMIC DNA]</scope>
    <source>
        <strain evidence="7">1</strain>
    </source>
</reference>
<dbReference type="Pfam" id="PF01451">
    <property type="entry name" value="LMWPc"/>
    <property type="match status" value="1"/>
</dbReference>
<dbReference type="InterPro" id="IPR023485">
    <property type="entry name" value="Ptyr_pPase"/>
</dbReference>
<evidence type="ECO:0000259" key="6">
    <source>
        <dbReference type="SMART" id="SM00226"/>
    </source>
</evidence>